<evidence type="ECO:0000256" key="13">
    <source>
        <dbReference type="ARBA" id="ARBA00030683"/>
    </source>
</evidence>
<evidence type="ECO:0000256" key="3">
    <source>
        <dbReference type="ARBA" id="ARBA00001946"/>
    </source>
</evidence>
<evidence type="ECO:0000259" key="15">
    <source>
        <dbReference type="SMART" id="SM01329"/>
    </source>
</evidence>
<evidence type="ECO:0000256" key="11">
    <source>
        <dbReference type="ARBA" id="ARBA00023027"/>
    </source>
</evidence>
<keyword evidence="10" id="KW-0560">Oxidoreductase</keyword>
<dbReference type="GO" id="GO:0004449">
    <property type="term" value="F:isocitrate dehydrogenase (NAD+) activity"/>
    <property type="evidence" value="ECO:0007669"/>
    <property type="project" value="UniProtKB-EC"/>
</dbReference>
<dbReference type="GO" id="GO:0051287">
    <property type="term" value="F:NAD binding"/>
    <property type="evidence" value="ECO:0007669"/>
    <property type="project" value="InterPro"/>
</dbReference>
<dbReference type="Pfam" id="PF03357">
    <property type="entry name" value="Snf7"/>
    <property type="match status" value="1"/>
</dbReference>
<keyword evidence="9" id="KW-0809">Transit peptide</keyword>
<dbReference type="SMART" id="SM01329">
    <property type="entry name" value="Iso_dh"/>
    <property type="match status" value="1"/>
</dbReference>
<evidence type="ECO:0000256" key="6">
    <source>
        <dbReference type="ARBA" id="ARBA00013012"/>
    </source>
</evidence>
<feature type="domain" description="Isopropylmalate dehydrogenase-like" evidence="15">
    <location>
        <begin position="259"/>
        <end position="580"/>
    </location>
</feature>
<dbReference type="GO" id="GO:0000287">
    <property type="term" value="F:magnesium ion binding"/>
    <property type="evidence" value="ECO:0007669"/>
    <property type="project" value="InterPro"/>
</dbReference>
<evidence type="ECO:0000256" key="1">
    <source>
        <dbReference type="ARBA" id="ARBA00000837"/>
    </source>
</evidence>
<dbReference type="EC" id="1.1.1.41" evidence="6"/>
<organism evidence="16 17">
    <name type="scientific">Armillaria ostoyae</name>
    <name type="common">Armillaria root rot fungus</name>
    <dbReference type="NCBI Taxonomy" id="47428"/>
    <lineage>
        <taxon>Eukaryota</taxon>
        <taxon>Fungi</taxon>
        <taxon>Dikarya</taxon>
        <taxon>Basidiomycota</taxon>
        <taxon>Agaricomycotina</taxon>
        <taxon>Agaricomycetes</taxon>
        <taxon>Agaricomycetidae</taxon>
        <taxon>Agaricales</taxon>
        <taxon>Marasmiineae</taxon>
        <taxon>Physalacriaceae</taxon>
        <taxon>Armillaria</taxon>
    </lineage>
</organism>
<proteinExistence type="inferred from homology"/>
<dbReference type="FunFam" id="3.40.718.10:FF:000003">
    <property type="entry name" value="Isocitrate dehydrogenase [NAD] subunit, mitochondrial"/>
    <property type="match status" value="1"/>
</dbReference>
<evidence type="ECO:0000256" key="10">
    <source>
        <dbReference type="ARBA" id="ARBA00023002"/>
    </source>
</evidence>
<comment type="catalytic activity">
    <reaction evidence="1">
        <text>D-threo-isocitrate + NAD(+) = 2-oxoglutarate + CO2 + NADH</text>
        <dbReference type="Rhea" id="RHEA:23632"/>
        <dbReference type="ChEBI" id="CHEBI:15562"/>
        <dbReference type="ChEBI" id="CHEBI:16526"/>
        <dbReference type="ChEBI" id="CHEBI:16810"/>
        <dbReference type="ChEBI" id="CHEBI:57540"/>
        <dbReference type="ChEBI" id="CHEBI:57945"/>
        <dbReference type="EC" id="1.1.1.41"/>
    </reaction>
</comment>
<dbReference type="GO" id="GO:0006099">
    <property type="term" value="P:tricarboxylic acid cycle"/>
    <property type="evidence" value="ECO:0007669"/>
    <property type="project" value="InterPro"/>
</dbReference>
<dbReference type="InterPro" id="IPR005024">
    <property type="entry name" value="Snf7_fam"/>
</dbReference>
<evidence type="ECO:0000256" key="14">
    <source>
        <dbReference type="ARBA" id="ARBA00072026"/>
    </source>
</evidence>
<evidence type="ECO:0000256" key="4">
    <source>
        <dbReference type="ARBA" id="ARBA00007769"/>
    </source>
</evidence>
<evidence type="ECO:0000256" key="12">
    <source>
        <dbReference type="ARBA" id="ARBA00030631"/>
    </source>
</evidence>
<accession>A0A284QZI7</accession>
<comment type="cofactor">
    <cofactor evidence="3">
        <name>Mg(2+)</name>
        <dbReference type="ChEBI" id="CHEBI:18420"/>
    </cofactor>
</comment>
<keyword evidence="7" id="KW-0479">Metal-binding</keyword>
<dbReference type="Pfam" id="PF00180">
    <property type="entry name" value="Iso_dh"/>
    <property type="match status" value="1"/>
</dbReference>
<dbReference type="SUPFAM" id="SSF53659">
    <property type="entry name" value="Isocitrate/Isopropylmalate dehydrogenase-like"/>
    <property type="match status" value="1"/>
</dbReference>
<dbReference type="OMA" id="PVPIEWE"/>
<dbReference type="PANTHER" id="PTHR11835">
    <property type="entry name" value="DECARBOXYLATING DEHYDROGENASES-ISOCITRATE, ISOPROPYLMALATE, TARTRATE"/>
    <property type="match status" value="1"/>
</dbReference>
<name>A0A284QZI7_ARMOS</name>
<evidence type="ECO:0000256" key="7">
    <source>
        <dbReference type="ARBA" id="ARBA00022723"/>
    </source>
</evidence>
<dbReference type="PROSITE" id="PS00470">
    <property type="entry name" value="IDH_IMDH"/>
    <property type="match status" value="1"/>
</dbReference>
<dbReference type="EMBL" id="FUEG01000003">
    <property type="protein sequence ID" value="SJL01886.1"/>
    <property type="molecule type" value="Genomic_DNA"/>
</dbReference>
<dbReference type="AlphaFoldDB" id="A0A284QZI7"/>
<keyword evidence="11" id="KW-0520">NAD</keyword>
<evidence type="ECO:0000256" key="8">
    <source>
        <dbReference type="ARBA" id="ARBA00022842"/>
    </source>
</evidence>
<comment type="similarity">
    <text evidence="4">Belongs to the isocitrate and isopropylmalate dehydrogenases family.</text>
</comment>
<dbReference type="GO" id="GO:0006102">
    <property type="term" value="P:isocitrate metabolic process"/>
    <property type="evidence" value="ECO:0007669"/>
    <property type="project" value="TreeGrafter"/>
</dbReference>
<evidence type="ECO:0000313" key="17">
    <source>
        <dbReference type="Proteomes" id="UP000219338"/>
    </source>
</evidence>
<keyword evidence="8" id="KW-0460">Magnesium</keyword>
<evidence type="ECO:0000256" key="5">
    <source>
        <dbReference type="ARBA" id="ARBA00011567"/>
    </source>
</evidence>
<dbReference type="InterPro" id="IPR024084">
    <property type="entry name" value="IsoPropMal-DH-like_dom"/>
</dbReference>
<comment type="cofactor">
    <cofactor evidence="2">
        <name>Mn(2+)</name>
        <dbReference type="ChEBI" id="CHEBI:29035"/>
    </cofactor>
</comment>
<dbReference type="InterPro" id="IPR004434">
    <property type="entry name" value="Isocitrate_DH_NAD"/>
</dbReference>
<dbReference type="PANTHER" id="PTHR11835:SF34">
    <property type="entry name" value="ISOCITRATE DEHYDROGENASE [NAD] SUBUNIT ALPHA, MITOCHONDRIAL"/>
    <property type="match status" value="1"/>
</dbReference>
<evidence type="ECO:0000256" key="2">
    <source>
        <dbReference type="ARBA" id="ARBA00001936"/>
    </source>
</evidence>
<keyword evidence="17" id="KW-1185">Reference proteome</keyword>
<evidence type="ECO:0000313" key="16">
    <source>
        <dbReference type="EMBL" id="SJL01886.1"/>
    </source>
</evidence>
<dbReference type="Gene3D" id="3.40.718.10">
    <property type="entry name" value="Isopropylmalate Dehydrogenase"/>
    <property type="match status" value="1"/>
</dbReference>
<reference evidence="17" key="1">
    <citation type="journal article" date="2017" name="Nat. Ecol. Evol.">
        <title>Genome expansion and lineage-specific genetic innovations in the forest pathogenic fungi Armillaria.</title>
        <authorList>
            <person name="Sipos G."/>
            <person name="Prasanna A.N."/>
            <person name="Walter M.C."/>
            <person name="O'Connor E."/>
            <person name="Balint B."/>
            <person name="Krizsan K."/>
            <person name="Kiss B."/>
            <person name="Hess J."/>
            <person name="Varga T."/>
            <person name="Slot J."/>
            <person name="Riley R."/>
            <person name="Boka B."/>
            <person name="Rigling D."/>
            <person name="Barry K."/>
            <person name="Lee J."/>
            <person name="Mihaltcheva S."/>
            <person name="LaButti K."/>
            <person name="Lipzen A."/>
            <person name="Waldron R."/>
            <person name="Moloney N.M."/>
            <person name="Sperisen C."/>
            <person name="Kredics L."/>
            <person name="Vagvoelgyi C."/>
            <person name="Patrignani A."/>
            <person name="Fitzpatrick D."/>
            <person name="Nagy I."/>
            <person name="Doyle S."/>
            <person name="Anderson J.B."/>
            <person name="Grigoriev I.V."/>
            <person name="Gueldener U."/>
            <person name="Muensterkoetter M."/>
            <person name="Nagy L.G."/>
        </authorList>
    </citation>
    <scope>NUCLEOTIDE SEQUENCE [LARGE SCALE GENOMIC DNA]</scope>
    <source>
        <strain evidence="17">C18/9</strain>
    </source>
</reference>
<protein>
    <recommendedName>
        <fullName evidence="14">Isocitrate dehydrogenase [NAD] subunit 2, mitochondrial</fullName>
        <ecNumber evidence="6">1.1.1.41</ecNumber>
    </recommendedName>
    <alternativeName>
        <fullName evidence="13">Isocitric dehydrogenase</fullName>
    </alternativeName>
    <alternativeName>
        <fullName evidence="12">NAD(+)-specific ICDH</fullName>
    </alternativeName>
</protein>
<dbReference type="Gene3D" id="6.10.140.1230">
    <property type="match status" value="1"/>
</dbReference>
<comment type="subunit">
    <text evidence="5">Octamer of two non-identical subunits IDH1 and IDH2.</text>
</comment>
<gene>
    <name evidence="16" type="ORF">ARMOST_05210</name>
</gene>
<dbReference type="STRING" id="47428.A0A284QZI7"/>
<dbReference type="Proteomes" id="UP000219338">
    <property type="component" value="Unassembled WGS sequence"/>
</dbReference>
<dbReference type="NCBIfam" id="TIGR00175">
    <property type="entry name" value="mito_nad_idh"/>
    <property type="match status" value="1"/>
</dbReference>
<sequence length="585" mass="64261">MQTINRFLYGPTPEERVRAWKSKLRSETRILDREIRQLDVATNKARQSVKQLASKGDVKNARVLAREVVRSNKQKDRLSVSKARLGSIETQLTQQMAMIKVTGSLQKSTEIMKLSNSLIKLPQISQTMREMSMEMTKAGIMEEMLDDTLDMDEDEELEEEADAEVEKVLFELTNGKLGEAGSVGTELPSVENKLEDAETERTMEQYRQQLNGILNMFTSRSFAGIAQGALKRSQGIRRYAAAAPTAGFAGQKGSNGKYTVTLIPGDGIGPEISQSIKDIYVAANVPIQWEEVDVTPILKNGKTVIPDLAITSVKKNTVALKGPLATPIGKGHVSLNLTLRRTFNLFANVRPCVSIQGFKTPYDDVNTVLIRENTEGEYSGIEHEVIDGVVQSIKLITWEASERVARYAFHYAQSSGRKRVTAVHKANIMKMSDGMFLSACREVSKGFPDIAYDEDLLDRVVQNPRPYSDRVMVMPNLYGDILSDMCAGLIGGLGLTPSGNIGRDASIFEAVHGSAPDIAGKGLANPTALLLSSLMMLRHMNLYEHADKIEKAALTTIAEGKTITGDLGGKASTKEYTAAIIQKLQ</sequence>
<dbReference type="GO" id="GO:0005739">
    <property type="term" value="C:mitochondrion"/>
    <property type="evidence" value="ECO:0007669"/>
    <property type="project" value="TreeGrafter"/>
</dbReference>
<dbReference type="GO" id="GO:0007034">
    <property type="term" value="P:vacuolar transport"/>
    <property type="evidence" value="ECO:0007669"/>
    <property type="project" value="InterPro"/>
</dbReference>
<dbReference type="InterPro" id="IPR019818">
    <property type="entry name" value="IsoCit/isopropylmalate_DH_CS"/>
</dbReference>
<evidence type="ECO:0000256" key="9">
    <source>
        <dbReference type="ARBA" id="ARBA00022946"/>
    </source>
</evidence>
<dbReference type="OrthoDB" id="10261637at2759"/>